<organism evidence="2 3">
    <name type="scientific">Pseudoalteromonas rubra</name>
    <dbReference type="NCBI Taxonomy" id="43658"/>
    <lineage>
        <taxon>Bacteria</taxon>
        <taxon>Pseudomonadati</taxon>
        <taxon>Pseudomonadota</taxon>
        <taxon>Gammaproteobacteria</taxon>
        <taxon>Alteromonadales</taxon>
        <taxon>Pseudoalteromonadaceae</taxon>
        <taxon>Pseudoalteromonas</taxon>
    </lineage>
</organism>
<reference evidence="2 3" key="1">
    <citation type="journal article" date="2012" name="J. Bacteriol.">
        <title>Genome sequence of the cycloprodigiosin-producing bacterial strain Pseudoalteromonas rubra ATCC 29570(T).</title>
        <authorList>
            <person name="Xie B.B."/>
            <person name="Shu Y.L."/>
            <person name="Qin Q.L."/>
            <person name="Rong J.C."/>
            <person name="Zhang X.Y."/>
            <person name="Chen X.L."/>
            <person name="Zhou B.C."/>
            <person name="Zhang Y.Z."/>
        </authorList>
    </citation>
    <scope>NUCLEOTIDE SEQUENCE [LARGE SCALE GENOMIC DNA]</scope>
    <source>
        <strain evidence="2 3">DSM 6842</strain>
    </source>
</reference>
<evidence type="ECO:0008006" key="4">
    <source>
        <dbReference type="Google" id="ProtNLM"/>
    </source>
</evidence>
<name>A0A8T0C4B3_9GAMM</name>
<dbReference type="EMBL" id="AHCD03000036">
    <property type="protein sequence ID" value="KAF7785529.1"/>
    <property type="molecule type" value="Genomic_DNA"/>
</dbReference>
<gene>
    <name evidence="2" type="ORF">PRUB_a4204</name>
</gene>
<feature type="signal peptide" evidence="1">
    <location>
        <begin position="1"/>
        <end position="23"/>
    </location>
</feature>
<sequence>MMRIIKYWLCTLALGVCSLSGLAADNPPRQLAQELAVFQPFLGTWQADFAVPADQPPMRDISRWERALNGTAVRTLHSINAGMYGGESLIFWDKSKSALVFYYFTTAGFYTQGTIEVLSPTEFVAVEDVTGSKDGITQVKSISRFKEGRFTVSTQYLKQGTWTEPEQRTYVRSNETVQFK</sequence>
<proteinExistence type="predicted"/>
<dbReference type="AlphaFoldDB" id="A0A8T0C4B3"/>
<keyword evidence="1" id="KW-0732">Signal</keyword>
<comment type="caution">
    <text evidence="2">The sequence shown here is derived from an EMBL/GenBank/DDBJ whole genome shotgun (WGS) entry which is preliminary data.</text>
</comment>
<dbReference type="GeneID" id="61359141"/>
<dbReference type="Proteomes" id="UP000016480">
    <property type="component" value="Unassembled WGS sequence"/>
</dbReference>
<dbReference type="RefSeq" id="WP_010384901.1">
    <property type="nucleotide sequence ID" value="NZ_AHCD03000036.1"/>
</dbReference>
<feature type="chain" id="PRO_5035889576" description="Secreted protein" evidence="1">
    <location>
        <begin position="24"/>
        <end position="180"/>
    </location>
</feature>
<evidence type="ECO:0000313" key="2">
    <source>
        <dbReference type="EMBL" id="KAF7785529.1"/>
    </source>
</evidence>
<protein>
    <recommendedName>
        <fullName evidence="4">Secreted protein</fullName>
    </recommendedName>
</protein>
<evidence type="ECO:0000256" key="1">
    <source>
        <dbReference type="SAM" id="SignalP"/>
    </source>
</evidence>
<evidence type="ECO:0000313" key="3">
    <source>
        <dbReference type="Proteomes" id="UP000016480"/>
    </source>
</evidence>
<accession>A0A8T0C4B3</accession>